<protein>
    <submittedName>
        <fullName evidence="4">ATP-binding protein</fullName>
    </submittedName>
</protein>
<dbReference type="InterPro" id="IPR003959">
    <property type="entry name" value="ATPase_AAA_core"/>
</dbReference>
<evidence type="ECO:0000313" key="11">
    <source>
        <dbReference type="Proteomes" id="UP000283680"/>
    </source>
</evidence>
<dbReference type="Proteomes" id="UP001196342">
    <property type="component" value="Unassembled WGS sequence"/>
</dbReference>
<evidence type="ECO:0000313" key="10">
    <source>
        <dbReference type="Proteomes" id="UP000283601"/>
    </source>
</evidence>
<evidence type="ECO:0000259" key="1">
    <source>
        <dbReference type="Pfam" id="PF13304"/>
    </source>
</evidence>
<feature type="domain" description="ATPase AAA-type core" evidence="1">
    <location>
        <begin position="51"/>
        <end position="343"/>
    </location>
</feature>
<dbReference type="PANTHER" id="PTHR40396">
    <property type="entry name" value="ATPASE-LIKE PROTEIN"/>
    <property type="match status" value="1"/>
</dbReference>
<reference evidence="5 15" key="3">
    <citation type="submission" date="2020-12" db="EMBL/GenBank/DDBJ databases">
        <title>Microorganisms.</title>
        <authorList>
            <person name="Matos J."/>
            <person name="Faleiro L."/>
            <person name="Duarte I."/>
        </authorList>
    </citation>
    <scope>NUCLEOTIDE SEQUENCE [LARGE SCALE GENOMIC DNA]</scope>
    <source>
        <strain evidence="5 15">PtFD3Pch2</strain>
    </source>
</reference>
<sequence>MIIQFTVENFLSFKEPATLSLAASALKEKQTRSDEIVFELEGTNLSLLKSAVIYGANASGKSNLVKALDFFKWFVINSSKGVQSGESIRVESFRLNRRTEQEPSYFEAVFADETVQYRYGFEVDEKRVHREWLYQKGNKRKAKEVELFLRDGDEYELHPKFSVGKEVVAKKMVRDNALLLSVAAQFNESVSVEIMGWLANTTIVLGSSDERIWEMAIAQIDDPSMKRRIVEFARFADFGIDDIRKVDNTVISSHQQYDEEGNATKTVTFPFRVNESEGTIKYFSLAYPIIDALDHGKRLVVDEFDSKMHPLLTSRIIGLFNSRVTNPRNAQLIFTTHDTNLLNASLFRRDQIWFTQKDSFGASELYSLAEYKVRNSAPFEKEYLMGKYGGIPVIGQFERLFDLREEEYGSTDEQA</sequence>
<dbReference type="GO" id="GO:0005524">
    <property type="term" value="F:ATP binding"/>
    <property type="evidence" value="ECO:0007669"/>
    <property type="project" value="UniProtKB-KW"/>
</dbReference>
<dbReference type="InterPro" id="IPR027417">
    <property type="entry name" value="P-loop_NTPase"/>
</dbReference>
<evidence type="ECO:0000313" key="5">
    <source>
        <dbReference type="EMBL" id="MBT8725014.1"/>
    </source>
</evidence>
<dbReference type="EMBL" id="WCTY01000042">
    <property type="protein sequence ID" value="KAB4180468.1"/>
    <property type="molecule type" value="Genomic_DNA"/>
</dbReference>
<evidence type="ECO:0000313" key="3">
    <source>
        <dbReference type="EMBL" id="KAB4180468.1"/>
    </source>
</evidence>
<organism evidence="4 13">
    <name type="scientific">Bacteroides uniformis</name>
    <dbReference type="NCBI Taxonomy" id="820"/>
    <lineage>
        <taxon>Bacteria</taxon>
        <taxon>Pseudomonadati</taxon>
        <taxon>Bacteroidota</taxon>
        <taxon>Bacteroidia</taxon>
        <taxon>Bacteroidales</taxon>
        <taxon>Bacteroidaceae</taxon>
        <taxon>Bacteroides</taxon>
    </lineage>
</organism>
<evidence type="ECO:0000313" key="2">
    <source>
        <dbReference type="EMBL" id="KAB4087857.1"/>
    </source>
</evidence>
<evidence type="ECO:0000313" key="4">
    <source>
        <dbReference type="EMBL" id="KAB4211870.1"/>
    </source>
</evidence>
<dbReference type="PANTHER" id="PTHR40396:SF1">
    <property type="entry name" value="ATPASE AAA-TYPE CORE DOMAIN-CONTAINING PROTEIN"/>
    <property type="match status" value="1"/>
</dbReference>
<dbReference type="EMBL" id="WCUV01000016">
    <property type="protein sequence ID" value="KAB4087857.1"/>
    <property type="molecule type" value="Genomic_DNA"/>
</dbReference>
<evidence type="ECO:0000313" key="14">
    <source>
        <dbReference type="Proteomes" id="UP000487221"/>
    </source>
</evidence>
<keyword evidence="4" id="KW-0067">ATP-binding</keyword>
<dbReference type="RefSeq" id="WP_004293619.1">
    <property type="nucleotide sequence ID" value="NZ_CACRTC010000020.1"/>
</dbReference>
<keyword evidence="4" id="KW-0547">Nucleotide-binding</keyword>
<evidence type="ECO:0000313" key="15">
    <source>
        <dbReference type="Proteomes" id="UP001196342"/>
    </source>
</evidence>
<dbReference type="GeneID" id="98672090"/>
<dbReference type="Proteomes" id="UP000487221">
    <property type="component" value="Unassembled WGS sequence"/>
</dbReference>
<dbReference type="Proteomes" id="UP000432488">
    <property type="component" value="Unassembled WGS sequence"/>
</dbReference>
<accession>A0A139KAL2</accession>
<evidence type="ECO:0000313" key="6">
    <source>
        <dbReference type="EMBL" id="RGN95012.1"/>
    </source>
</evidence>
<proteinExistence type="predicted"/>
<dbReference type="Proteomes" id="UP000466952">
    <property type="component" value="Unassembled WGS sequence"/>
</dbReference>
<dbReference type="EMBL" id="WCTR01000008">
    <property type="protein sequence ID" value="KAB4211870.1"/>
    <property type="molecule type" value="Genomic_DNA"/>
</dbReference>
<evidence type="ECO:0000313" key="9">
    <source>
        <dbReference type="Proteomes" id="UP000260759"/>
    </source>
</evidence>
<evidence type="ECO:0000313" key="13">
    <source>
        <dbReference type="Proteomes" id="UP000466952"/>
    </source>
</evidence>
<dbReference type="Proteomes" id="UP000260759">
    <property type="component" value="Unassembled WGS sequence"/>
</dbReference>
<evidence type="ECO:0000313" key="12">
    <source>
        <dbReference type="Proteomes" id="UP000432488"/>
    </source>
</evidence>
<comment type="caution">
    <text evidence="4">The sequence shown here is derived from an EMBL/GenBank/DDBJ whole genome shotgun (WGS) entry which is preliminary data.</text>
</comment>
<keyword evidence="15" id="KW-1185">Reference proteome</keyword>
<dbReference type="Proteomes" id="UP000283680">
    <property type="component" value="Unassembled WGS sequence"/>
</dbReference>
<dbReference type="Gene3D" id="3.40.50.300">
    <property type="entry name" value="P-loop containing nucleotide triphosphate hydrolases"/>
    <property type="match status" value="1"/>
</dbReference>
<gene>
    <name evidence="8" type="ORF">DW758_15545</name>
    <name evidence="7" type="ORF">DWY92_06110</name>
    <name evidence="6" type="ORF">DXB37_07535</name>
    <name evidence="4" type="ORF">GAP55_12910</name>
    <name evidence="3" type="ORF">GAQ44_19735</name>
    <name evidence="2" type="ORF">GAQ56_18530</name>
    <name evidence="5" type="ORF">JQN06_02345</name>
</gene>
<dbReference type="Pfam" id="PF13304">
    <property type="entry name" value="AAA_21"/>
    <property type="match status" value="1"/>
</dbReference>
<dbReference type="EMBL" id="JAFBJK010000002">
    <property type="protein sequence ID" value="MBT8725014.1"/>
    <property type="molecule type" value="Genomic_DNA"/>
</dbReference>
<dbReference type="Proteomes" id="UP000283601">
    <property type="component" value="Unassembled WGS sequence"/>
</dbReference>
<dbReference type="SUPFAM" id="SSF52540">
    <property type="entry name" value="P-loop containing nucleoside triphosphate hydrolases"/>
    <property type="match status" value="1"/>
</dbReference>
<dbReference type="EMBL" id="QRTH01000002">
    <property type="protein sequence ID" value="RGQ53249.1"/>
    <property type="molecule type" value="Genomic_DNA"/>
</dbReference>
<dbReference type="EMBL" id="QSVA01000005">
    <property type="protein sequence ID" value="RGN95012.1"/>
    <property type="molecule type" value="Genomic_DNA"/>
</dbReference>
<reference evidence="9 10" key="1">
    <citation type="submission" date="2018-08" db="EMBL/GenBank/DDBJ databases">
        <title>A genome reference for cultivated species of the human gut microbiota.</title>
        <authorList>
            <person name="Zou Y."/>
            <person name="Xue W."/>
            <person name="Luo G."/>
        </authorList>
    </citation>
    <scope>NUCLEOTIDE SEQUENCE [LARGE SCALE GENOMIC DNA]</scope>
    <source>
        <strain evidence="7 11">AF28-11</strain>
        <strain evidence="8 10">AM29-12AC</strain>
        <strain evidence="6 9">OM03-4</strain>
    </source>
</reference>
<name>A0A139KAL2_BACUN</name>
<reference evidence="12 13" key="2">
    <citation type="journal article" date="2019" name="Nat. Med.">
        <title>A library of human gut bacterial isolates paired with longitudinal multiomics data enables mechanistic microbiome research.</title>
        <authorList>
            <person name="Poyet M."/>
            <person name="Groussin M."/>
            <person name="Gibbons S.M."/>
            <person name="Avila-Pacheco J."/>
            <person name="Jiang X."/>
            <person name="Kearney S.M."/>
            <person name="Perrotta A.R."/>
            <person name="Berdy B."/>
            <person name="Zhao S."/>
            <person name="Lieberman T.D."/>
            <person name="Swanson P.K."/>
            <person name="Smith M."/>
            <person name="Roesemann S."/>
            <person name="Alexander J.E."/>
            <person name="Rich S.A."/>
            <person name="Livny J."/>
            <person name="Vlamakis H."/>
            <person name="Clish C."/>
            <person name="Bullock K."/>
            <person name="Deik A."/>
            <person name="Scott J."/>
            <person name="Pierce K.A."/>
            <person name="Xavier R.J."/>
            <person name="Alm E.J."/>
        </authorList>
    </citation>
    <scope>NUCLEOTIDE SEQUENCE [LARGE SCALE GENOMIC DNA]</scope>
    <source>
        <strain evidence="4 13">BIOML-A11</strain>
        <strain evidence="3 14">BIOML-A19</strain>
        <strain evidence="2 12">BIOML-A42</strain>
    </source>
</reference>
<evidence type="ECO:0000313" key="7">
    <source>
        <dbReference type="EMBL" id="RGQ53249.1"/>
    </source>
</evidence>
<evidence type="ECO:0000313" key="8">
    <source>
        <dbReference type="EMBL" id="RHE21446.1"/>
    </source>
</evidence>
<dbReference type="AlphaFoldDB" id="A0A139KAL2"/>
<dbReference type="GO" id="GO:0016887">
    <property type="term" value="F:ATP hydrolysis activity"/>
    <property type="evidence" value="ECO:0007669"/>
    <property type="project" value="InterPro"/>
</dbReference>
<dbReference type="EMBL" id="QSJZ01000015">
    <property type="protein sequence ID" value="RHE21446.1"/>
    <property type="molecule type" value="Genomic_DNA"/>
</dbReference>